<keyword evidence="1" id="KW-0547">Nucleotide-binding</keyword>
<reference evidence="7 8" key="1">
    <citation type="submission" date="2014-02" db="EMBL/GenBank/DDBJ databases">
        <title>Genome sequence of Brachybacterium phenoliresistens strain W13A50.</title>
        <authorList>
            <person name="Wang X."/>
        </authorList>
    </citation>
    <scope>NUCLEOTIDE SEQUENCE [LARGE SCALE GENOMIC DNA]</scope>
    <source>
        <strain evidence="7 8">W13A50</strain>
    </source>
</reference>
<dbReference type="AlphaFoldDB" id="Z9JX39"/>
<name>Z9JX39_9MICO</name>
<dbReference type="PATRIC" id="fig|396014.3.peg.946"/>
<dbReference type="GO" id="GO:0005737">
    <property type="term" value="C:cytoplasm"/>
    <property type="evidence" value="ECO:0007669"/>
    <property type="project" value="TreeGrafter"/>
</dbReference>
<dbReference type="Pfam" id="PF07683">
    <property type="entry name" value="CobW_C"/>
    <property type="match status" value="1"/>
</dbReference>
<evidence type="ECO:0000256" key="5">
    <source>
        <dbReference type="ARBA" id="ARBA00049117"/>
    </source>
</evidence>
<evidence type="ECO:0000256" key="3">
    <source>
        <dbReference type="ARBA" id="ARBA00023186"/>
    </source>
</evidence>
<dbReference type="Pfam" id="PF02492">
    <property type="entry name" value="cobW"/>
    <property type="match status" value="1"/>
</dbReference>
<dbReference type="HOGENOM" id="CLU_017452_1_1_11"/>
<dbReference type="RefSeq" id="WP_038370903.1">
    <property type="nucleotide sequence ID" value="NZ_KK069989.1"/>
</dbReference>
<dbReference type="PANTHER" id="PTHR13748:SF62">
    <property type="entry name" value="COBW DOMAIN-CONTAINING PROTEIN"/>
    <property type="match status" value="1"/>
</dbReference>
<keyword evidence="8" id="KW-1185">Reference proteome</keyword>
<dbReference type="InterPro" id="IPR003495">
    <property type="entry name" value="CobW/HypB/UreG_nucleotide-bd"/>
</dbReference>
<dbReference type="InterPro" id="IPR051316">
    <property type="entry name" value="Zinc-reg_GTPase_activator"/>
</dbReference>
<comment type="similarity">
    <text evidence="4">Belongs to the SIMIBI class G3E GTPase family. ZNG1 subfamily.</text>
</comment>
<dbReference type="InterPro" id="IPR027417">
    <property type="entry name" value="P-loop_NTPase"/>
</dbReference>
<dbReference type="STRING" id="396014.BF93_12195"/>
<dbReference type="Gene3D" id="3.30.1220.10">
    <property type="entry name" value="CobW-like, C-terminal domain"/>
    <property type="match status" value="1"/>
</dbReference>
<evidence type="ECO:0000256" key="4">
    <source>
        <dbReference type="ARBA" id="ARBA00034320"/>
    </source>
</evidence>
<dbReference type="GO" id="GO:0016787">
    <property type="term" value="F:hydrolase activity"/>
    <property type="evidence" value="ECO:0007669"/>
    <property type="project" value="UniProtKB-KW"/>
</dbReference>
<dbReference type="Gene3D" id="3.40.50.300">
    <property type="entry name" value="P-loop containing nucleotide triphosphate hydrolases"/>
    <property type="match status" value="1"/>
</dbReference>
<proteinExistence type="inferred from homology"/>
<dbReference type="eggNOG" id="COG0523">
    <property type="taxonomic scope" value="Bacteria"/>
</dbReference>
<comment type="caution">
    <text evidence="7">The sequence shown here is derived from an EMBL/GenBank/DDBJ whole genome shotgun (WGS) entry which is preliminary data.</text>
</comment>
<keyword evidence="3" id="KW-0143">Chaperone</keyword>
<feature type="domain" description="CobW C-terminal" evidence="6">
    <location>
        <begin position="242"/>
        <end position="332"/>
    </location>
</feature>
<evidence type="ECO:0000259" key="6">
    <source>
        <dbReference type="SMART" id="SM00833"/>
    </source>
</evidence>
<dbReference type="SUPFAM" id="SSF90002">
    <property type="entry name" value="Hypothetical protein YjiA, C-terminal domain"/>
    <property type="match status" value="1"/>
</dbReference>
<dbReference type="EMBL" id="JDYK01000003">
    <property type="protein sequence ID" value="EWS82357.1"/>
    <property type="molecule type" value="Genomic_DNA"/>
</dbReference>
<evidence type="ECO:0000256" key="2">
    <source>
        <dbReference type="ARBA" id="ARBA00022801"/>
    </source>
</evidence>
<protein>
    <submittedName>
        <fullName evidence="7">Cobalamin biosynthesis protein CobW</fullName>
    </submittedName>
</protein>
<dbReference type="Proteomes" id="UP000023067">
    <property type="component" value="Unassembled WGS sequence"/>
</dbReference>
<keyword evidence="2" id="KW-0378">Hydrolase</keyword>
<evidence type="ECO:0000256" key="1">
    <source>
        <dbReference type="ARBA" id="ARBA00022741"/>
    </source>
</evidence>
<gene>
    <name evidence="7" type="ORF">BF93_12195</name>
</gene>
<dbReference type="SUPFAM" id="SSF52540">
    <property type="entry name" value="P-loop containing nucleoside triphosphate hydrolases"/>
    <property type="match status" value="1"/>
</dbReference>
<comment type="catalytic activity">
    <reaction evidence="5">
        <text>GTP + H2O = GDP + phosphate + H(+)</text>
        <dbReference type="Rhea" id="RHEA:19669"/>
        <dbReference type="ChEBI" id="CHEBI:15377"/>
        <dbReference type="ChEBI" id="CHEBI:15378"/>
        <dbReference type="ChEBI" id="CHEBI:37565"/>
        <dbReference type="ChEBI" id="CHEBI:43474"/>
        <dbReference type="ChEBI" id="CHEBI:58189"/>
    </reaction>
    <physiologicalReaction direction="left-to-right" evidence="5">
        <dbReference type="Rhea" id="RHEA:19670"/>
    </physiologicalReaction>
</comment>
<dbReference type="OrthoDB" id="9808822at2"/>
<evidence type="ECO:0000313" key="7">
    <source>
        <dbReference type="EMBL" id="EWS82357.1"/>
    </source>
</evidence>
<organism evidence="7 8">
    <name type="scientific">Brachybacterium phenoliresistens</name>
    <dbReference type="NCBI Taxonomy" id="396014"/>
    <lineage>
        <taxon>Bacteria</taxon>
        <taxon>Bacillati</taxon>
        <taxon>Actinomycetota</taxon>
        <taxon>Actinomycetes</taxon>
        <taxon>Micrococcales</taxon>
        <taxon>Dermabacteraceae</taxon>
        <taxon>Brachybacterium</taxon>
    </lineage>
</organism>
<dbReference type="InterPro" id="IPR036627">
    <property type="entry name" value="CobW-likC_sf"/>
</dbReference>
<evidence type="ECO:0000313" key="8">
    <source>
        <dbReference type="Proteomes" id="UP000023067"/>
    </source>
</evidence>
<dbReference type="SMART" id="SM00833">
    <property type="entry name" value="CobW_C"/>
    <property type="match status" value="1"/>
</dbReference>
<sequence length="354" mass="37061">MPAASDVPTVPVIALTGFLGAGKTTILNSLLRAPGARFGVVINDFGAINVDAALVTGQVDEAASIAGGCVCCLPDHGGLDEALEKLSDPRLGLDAIIVEASGAAEPLAVARLIRFTSAERTRPGGIIEVVDATHYFETVDVRGADGRPGRPPVRFEAASLVVVTKTALLPASERESTLAAITERVRARNPQVSVVEAPHGSIDAALVADVARDEDPEGQLPLAAITRQERAEHEAEHHHEHAEAVTVAAAEPVDPGRVLDLFEDPPAGVYRMKGVIEVASGSRTRRHVLNLVGRHVHVAPAPAAADASTPGLVAIGLHLDAADVRARLERALAAPEGSVAPGVRRLHRYRRLSE</sequence>
<dbReference type="InterPro" id="IPR011629">
    <property type="entry name" value="CobW-like_C"/>
</dbReference>
<accession>Z9JX39</accession>
<dbReference type="GO" id="GO:0000166">
    <property type="term" value="F:nucleotide binding"/>
    <property type="evidence" value="ECO:0007669"/>
    <property type="project" value="UniProtKB-KW"/>
</dbReference>
<dbReference type="PANTHER" id="PTHR13748">
    <property type="entry name" value="COBW-RELATED"/>
    <property type="match status" value="1"/>
</dbReference>